<dbReference type="SUPFAM" id="SSF46689">
    <property type="entry name" value="Homeodomain-like"/>
    <property type="match status" value="1"/>
</dbReference>
<protein>
    <recommendedName>
        <fullName evidence="3">Transposase</fullName>
    </recommendedName>
</protein>
<dbReference type="RefSeq" id="WP_255040038.1">
    <property type="nucleotide sequence ID" value="NZ_JANEYT010000001.1"/>
</dbReference>
<sequence>MMGKKYTESEKAKYLNEWHAAKASDKTLTKKDFANEIGLPRSTLGTWIRKEEDKLEKDQAERESVRRSKIEKDRLNVWRQTAL</sequence>
<dbReference type="InterPro" id="IPR009057">
    <property type="entry name" value="Homeodomain-like_sf"/>
</dbReference>
<dbReference type="EMBL" id="JANEYT010000001">
    <property type="protein sequence ID" value="MCQ1056450.1"/>
    <property type="molecule type" value="Genomic_DNA"/>
</dbReference>
<evidence type="ECO:0008006" key="3">
    <source>
        <dbReference type="Google" id="ProtNLM"/>
    </source>
</evidence>
<organism evidence="1 2">
    <name type="scientific">Photobacterium pectinilyticum</name>
    <dbReference type="NCBI Taxonomy" id="2906793"/>
    <lineage>
        <taxon>Bacteria</taxon>
        <taxon>Pseudomonadati</taxon>
        <taxon>Pseudomonadota</taxon>
        <taxon>Gammaproteobacteria</taxon>
        <taxon>Vibrionales</taxon>
        <taxon>Vibrionaceae</taxon>
        <taxon>Photobacterium</taxon>
    </lineage>
</organism>
<dbReference type="Proteomes" id="UP001524460">
    <property type="component" value="Unassembled WGS sequence"/>
</dbReference>
<gene>
    <name evidence="1" type="ORF">NHN17_00015</name>
</gene>
<name>A0ABT1MVA5_9GAMM</name>
<evidence type="ECO:0000313" key="1">
    <source>
        <dbReference type="EMBL" id="MCQ1056450.1"/>
    </source>
</evidence>
<accession>A0ABT1MVA5</accession>
<dbReference type="Gene3D" id="1.10.10.60">
    <property type="entry name" value="Homeodomain-like"/>
    <property type="match status" value="1"/>
</dbReference>
<reference evidence="1 2" key="1">
    <citation type="submission" date="2022-07" db="EMBL/GenBank/DDBJ databases">
        <title>Photobacterium pectinilyticum sp. nov., a marine bacterium isolated from surface seawater of Qingdao offshore.</title>
        <authorList>
            <person name="Wang X."/>
        </authorList>
    </citation>
    <scope>NUCLEOTIDE SEQUENCE [LARGE SCALE GENOMIC DNA]</scope>
    <source>
        <strain evidence="1 2">ZSDE20</strain>
    </source>
</reference>
<proteinExistence type="predicted"/>
<evidence type="ECO:0000313" key="2">
    <source>
        <dbReference type="Proteomes" id="UP001524460"/>
    </source>
</evidence>
<comment type="caution">
    <text evidence="1">The sequence shown here is derived from an EMBL/GenBank/DDBJ whole genome shotgun (WGS) entry which is preliminary data.</text>
</comment>
<keyword evidence="2" id="KW-1185">Reference proteome</keyword>